<dbReference type="SUPFAM" id="SSF57959">
    <property type="entry name" value="Leucine zipper domain"/>
    <property type="match status" value="1"/>
</dbReference>
<evidence type="ECO:0000259" key="8">
    <source>
        <dbReference type="PROSITE" id="PS50217"/>
    </source>
</evidence>
<gene>
    <name evidence="9" type="ORF">Vafri_19249</name>
</gene>
<keyword evidence="5" id="KW-0804">Transcription</keyword>
<feature type="region of interest" description="Disordered" evidence="7">
    <location>
        <begin position="316"/>
        <end position="360"/>
    </location>
</feature>
<dbReference type="PANTHER" id="PTHR46714">
    <property type="entry name" value="TRANSCRIPTIONAL ACTIVATOR HAC1"/>
    <property type="match status" value="1"/>
</dbReference>
<feature type="domain" description="BZIP" evidence="8">
    <location>
        <begin position="244"/>
        <end position="307"/>
    </location>
</feature>
<feature type="non-terminal residue" evidence="9">
    <location>
        <position position="1"/>
    </location>
</feature>
<comment type="similarity">
    <text evidence="2">Belongs to the bZIP family.</text>
</comment>
<evidence type="ECO:0000256" key="1">
    <source>
        <dbReference type="ARBA" id="ARBA00004123"/>
    </source>
</evidence>
<dbReference type="GO" id="GO:0003677">
    <property type="term" value="F:DNA binding"/>
    <property type="evidence" value="ECO:0007669"/>
    <property type="project" value="UniProtKB-KW"/>
</dbReference>
<name>A0A8J4BNG3_9CHLO</name>
<dbReference type="PROSITE" id="PS50217">
    <property type="entry name" value="BZIP"/>
    <property type="match status" value="1"/>
</dbReference>
<feature type="region of interest" description="Disordered" evidence="7">
    <location>
        <begin position="391"/>
        <end position="411"/>
    </location>
</feature>
<dbReference type="InterPro" id="IPR004827">
    <property type="entry name" value="bZIP"/>
</dbReference>
<keyword evidence="10" id="KW-1185">Reference proteome</keyword>
<dbReference type="PROSITE" id="PS00036">
    <property type="entry name" value="BZIP_BASIC"/>
    <property type="match status" value="1"/>
</dbReference>
<dbReference type="EMBL" id="BNCO01000076">
    <property type="protein sequence ID" value="GIL65466.1"/>
    <property type="molecule type" value="Genomic_DNA"/>
</dbReference>
<evidence type="ECO:0000256" key="7">
    <source>
        <dbReference type="SAM" id="MobiDB-lite"/>
    </source>
</evidence>
<accession>A0A8J4BNG3</accession>
<dbReference type="CDD" id="cd14704">
    <property type="entry name" value="bZIP_HY5-like"/>
    <property type="match status" value="1"/>
</dbReference>
<evidence type="ECO:0000256" key="2">
    <source>
        <dbReference type="ARBA" id="ARBA00007163"/>
    </source>
</evidence>
<feature type="compositionally biased region" description="Low complexity" evidence="7">
    <location>
        <begin position="334"/>
        <end position="353"/>
    </location>
</feature>
<keyword evidence="6" id="KW-0539">Nucleus</keyword>
<organism evidence="9 10">
    <name type="scientific">Volvox africanus</name>
    <dbReference type="NCBI Taxonomy" id="51714"/>
    <lineage>
        <taxon>Eukaryota</taxon>
        <taxon>Viridiplantae</taxon>
        <taxon>Chlorophyta</taxon>
        <taxon>core chlorophytes</taxon>
        <taxon>Chlorophyceae</taxon>
        <taxon>CS clade</taxon>
        <taxon>Chlamydomonadales</taxon>
        <taxon>Volvocaceae</taxon>
        <taxon>Volvox</taxon>
    </lineage>
</organism>
<protein>
    <recommendedName>
        <fullName evidence="8">BZIP domain-containing protein</fullName>
    </recommendedName>
</protein>
<dbReference type="InterPro" id="IPR046347">
    <property type="entry name" value="bZIP_sf"/>
</dbReference>
<dbReference type="PANTHER" id="PTHR46714:SF6">
    <property type="entry name" value="TRANSCRIPTIONAL ACTIVATOR HAC1"/>
    <property type="match status" value="1"/>
</dbReference>
<feature type="compositionally biased region" description="Basic and acidic residues" evidence="7">
    <location>
        <begin position="207"/>
        <end position="222"/>
    </location>
</feature>
<sequence length="624" mass="64996">RQVSLYYILLNFYSEWQHKRLSHRSSQLVRMASFGIEGNDLGSAFHARSNSSLLAAQNSAAGVGAIRGTVARHGPMTTGSHALGALEPLSTNQLPQLPPPVRAEPAAAQHHTIKSSEPVTALASTSMPTIPPALTPSQRGELELARTRAERVAAGRSRVPAGGGCSGATAGLTAGTSGNGSGGIKRHRGVIVGDMSLPNSDDDEDGGGDHSDGEFELSRLSPEEQERVLTARLAIGGAGSSDKDARRLKRLLRNRVSAQQARERKKQYVTSLEDQIRDQQTHIGLLEKRLEMMESQNEALRNIIMTMRGFADNPTDGAVAGAGAGGGPMGQSPGGATRPPAGPAAGQLPAPRGMPQPCQDGRERLTSGLFGRGGARAVQPAAMAAAPPHMVPLQPDHVVPELPSGDHRFPLLSEQRGVNDSEQLQQHQLQQVQEQDQGSLFEPSPQRRAPRTRHSRAQLLDRSLDPVAVAAAAAAVAGASSGLADGHSLNASLQLPQQLLPANALQSTDGPLPAEVAAAAPQFQECSPLDGIGGGGSRNVGVVIGIGSATAAAYASPVAHSAGSVHELRYASPALGQLSPFMLVPGSSDAEMPYSEGFGDGYAIIPPRVEGELSNPSNAQYVPP</sequence>
<evidence type="ECO:0000256" key="4">
    <source>
        <dbReference type="ARBA" id="ARBA00023125"/>
    </source>
</evidence>
<dbReference type="SMART" id="SM00338">
    <property type="entry name" value="BRLZ"/>
    <property type="match status" value="1"/>
</dbReference>
<keyword evidence="3" id="KW-0805">Transcription regulation</keyword>
<reference evidence="9" key="1">
    <citation type="journal article" date="2021" name="Proc. Natl. Acad. Sci. U.S.A.">
        <title>Three genomes in the algal genus Volvox reveal the fate of a haploid sex-determining region after a transition to homothallism.</title>
        <authorList>
            <person name="Yamamoto K."/>
            <person name="Hamaji T."/>
            <person name="Kawai-Toyooka H."/>
            <person name="Matsuzaki R."/>
            <person name="Takahashi F."/>
            <person name="Nishimura Y."/>
            <person name="Kawachi M."/>
            <person name="Noguchi H."/>
            <person name="Minakuchi Y."/>
            <person name="Umen J.G."/>
            <person name="Toyoda A."/>
            <person name="Nozaki H."/>
        </authorList>
    </citation>
    <scope>NUCLEOTIDE SEQUENCE</scope>
    <source>
        <strain evidence="9">NIES-3780</strain>
    </source>
</reference>
<evidence type="ECO:0000256" key="6">
    <source>
        <dbReference type="ARBA" id="ARBA00023242"/>
    </source>
</evidence>
<proteinExistence type="inferred from homology"/>
<feature type="region of interest" description="Disordered" evidence="7">
    <location>
        <begin position="431"/>
        <end position="455"/>
    </location>
</feature>
<evidence type="ECO:0000313" key="10">
    <source>
        <dbReference type="Proteomes" id="UP000747399"/>
    </source>
</evidence>
<dbReference type="Proteomes" id="UP000747399">
    <property type="component" value="Unassembled WGS sequence"/>
</dbReference>
<dbReference type="GO" id="GO:0000981">
    <property type="term" value="F:DNA-binding transcription factor activity, RNA polymerase II-specific"/>
    <property type="evidence" value="ECO:0007669"/>
    <property type="project" value="InterPro"/>
</dbReference>
<dbReference type="Gene3D" id="1.20.5.170">
    <property type="match status" value="1"/>
</dbReference>
<dbReference type="InterPro" id="IPR044280">
    <property type="entry name" value="Hac1/HY5"/>
</dbReference>
<evidence type="ECO:0000256" key="5">
    <source>
        <dbReference type="ARBA" id="ARBA00023163"/>
    </source>
</evidence>
<dbReference type="GO" id="GO:0045944">
    <property type="term" value="P:positive regulation of transcription by RNA polymerase II"/>
    <property type="evidence" value="ECO:0007669"/>
    <property type="project" value="InterPro"/>
</dbReference>
<evidence type="ECO:0000256" key="3">
    <source>
        <dbReference type="ARBA" id="ARBA00023015"/>
    </source>
</evidence>
<evidence type="ECO:0000313" key="9">
    <source>
        <dbReference type="EMBL" id="GIL65466.1"/>
    </source>
</evidence>
<feature type="region of interest" description="Disordered" evidence="7">
    <location>
        <begin position="193"/>
        <end position="222"/>
    </location>
</feature>
<comment type="subcellular location">
    <subcellularLocation>
        <location evidence="1">Nucleus</location>
    </subcellularLocation>
</comment>
<keyword evidence="4" id="KW-0238">DNA-binding</keyword>
<dbReference type="AlphaFoldDB" id="A0A8J4BNG3"/>
<dbReference type="GO" id="GO:0005634">
    <property type="term" value="C:nucleus"/>
    <property type="evidence" value="ECO:0007669"/>
    <property type="project" value="UniProtKB-SubCell"/>
</dbReference>
<feature type="compositionally biased region" description="Gly residues" evidence="7">
    <location>
        <begin position="320"/>
        <end position="333"/>
    </location>
</feature>
<comment type="caution">
    <text evidence="9">The sequence shown here is derived from an EMBL/GenBank/DDBJ whole genome shotgun (WGS) entry which is preliminary data.</text>
</comment>